<proteinExistence type="predicted"/>
<evidence type="ECO:0008006" key="3">
    <source>
        <dbReference type="Google" id="ProtNLM"/>
    </source>
</evidence>
<dbReference type="EMBL" id="AZTB01000072">
    <property type="protein sequence ID" value="KGG79634.1"/>
    <property type="molecule type" value="Genomic_DNA"/>
</dbReference>
<sequence length="97" mass="11099">MDFDICSAIENREVIQFYYDGGIRIVEPFCYGINSKGNYVLRAYQIGGYSSSGEPIGWRLYNVDKMINISLTGRNFTQIRPGYNPNDRGMVRIICNV</sequence>
<dbReference type="PROSITE" id="PS52050">
    <property type="entry name" value="WYL"/>
    <property type="match status" value="1"/>
</dbReference>
<comment type="caution">
    <text evidence="1">The sequence shown here is derived from an EMBL/GenBank/DDBJ whole genome shotgun (WGS) entry which is preliminary data.</text>
</comment>
<accession>A0A096CSY5</accession>
<dbReference type="RefSeq" id="WP_035164703.1">
    <property type="nucleotide sequence ID" value="NZ_AZTB01000072.1"/>
</dbReference>
<dbReference type="Proteomes" id="UP000029622">
    <property type="component" value="Unassembled WGS sequence"/>
</dbReference>
<gene>
    <name evidence="1" type="ORF">Y919_10895</name>
</gene>
<evidence type="ECO:0000313" key="1">
    <source>
        <dbReference type="EMBL" id="KGG79634.1"/>
    </source>
</evidence>
<dbReference type="AlphaFoldDB" id="A0A096CSY5"/>
<reference evidence="1 2" key="1">
    <citation type="submission" date="2013-12" db="EMBL/GenBank/DDBJ databases">
        <title>Draft genome sequence of Caloranaerobacter sp. H53214.</title>
        <authorList>
            <person name="Jiang L.J."/>
            <person name="Shao Z.Z."/>
            <person name="Long M.N."/>
        </authorList>
    </citation>
    <scope>NUCLEOTIDE SEQUENCE [LARGE SCALE GENOMIC DNA]</scope>
    <source>
        <strain evidence="1 2">H53214</strain>
    </source>
</reference>
<dbReference type="STRING" id="1156417.Y919_10895"/>
<organism evidence="1 2">
    <name type="scientific">Caloranaerobacter azorensis H53214</name>
    <dbReference type="NCBI Taxonomy" id="1156417"/>
    <lineage>
        <taxon>Bacteria</taxon>
        <taxon>Bacillati</taxon>
        <taxon>Bacillota</taxon>
        <taxon>Tissierellia</taxon>
        <taxon>Tissierellales</taxon>
        <taxon>Thermohalobacteraceae</taxon>
        <taxon>Caloranaerobacter</taxon>
    </lineage>
</organism>
<evidence type="ECO:0000313" key="2">
    <source>
        <dbReference type="Proteomes" id="UP000029622"/>
    </source>
</evidence>
<name>A0A096CSY5_9FIRM</name>
<protein>
    <recommendedName>
        <fullName evidence="3">WYL domain-containing protein</fullName>
    </recommendedName>
</protein>